<evidence type="ECO:0000256" key="2">
    <source>
        <dbReference type="ARBA" id="ARBA00004141"/>
    </source>
</evidence>
<dbReference type="InterPro" id="IPR052023">
    <property type="entry name" value="Histidine_kinase_KdpD"/>
</dbReference>
<evidence type="ECO:0000256" key="11">
    <source>
        <dbReference type="ARBA" id="ARBA00023012"/>
    </source>
</evidence>
<evidence type="ECO:0000256" key="7">
    <source>
        <dbReference type="ARBA" id="ARBA00022741"/>
    </source>
</evidence>
<keyword evidence="6 14" id="KW-0812">Transmembrane</keyword>
<evidence type="ECO:0000256" key="1">
    <source>
        <dbReference type="ARBA" id="ARBA00000085"/>
    </source>
</evidence>
<gene>
    <name evidence="16" type="ORF">ABID37_001437</name>
</gene>
<keyword evidence="11" id="KW-0902">Two-component regulatory system</keyword>
<evidence type="ECO:0000256" key="6">
    <source>
        <dbReference type="ARBA" id="ARBA00022692"/>
    </source>
</evidence>
<dbReference type="Pfam" id="PF13492">
    <property type="entry name" value="GAF_3"/>
    <property type="match status" value="1"/>
</dbReference>
<dbReference type="Gene3D" id="1.10.287.130">
    <property type="match status" value="1"/>
</dbReference>
<dbReference type="SMART" id="SM00388">
    <property type="entry name" value="HisKA"/>
    <property type="match status" value="1"/>
</dbReference>
<dbReference type="EC" id="2.7.13.3" evidence="3"/>
<evidence type="ECO:0000256" key="10">
    <source>
        <dbReference type="ARBA" id="ARBA00022989"/>
    </source>
</evidence>
<dbReference type="Gene3D" id="3.40.50.620">
    <property type="entry name" value="HUPs"/>
    <property type="match status" value="1"/>
</dbReference>
<dbReference type="PANTHER" id="PTHR45569">
    <property type="entry name" value="SENSOR PROTEIN KDPD"/>
    <property type="match status" value="1"/>
</dbReference>
<dbReference type="SMART" id="SM00387">
    <property type="entry name" value="HATPase_c"/>
    <property type="match status" value="1"/>
</dbReference>
<dbReference type="InterPro" id="IPR003661">
    <property type="entry name" value="HisK_dim/P_dom"/>
</dbReference>
<feature type="transmembrane region" description="Helical" evidence="14">
    <location>
        <begin position="495"/>
        <end position="515"/>
    </location>
</feature>
<keyword evidence="4" id="KW-0597">Phosphoprotein</keyword>
<dbReference type="SUPFAM" id="SSF47384">
    <property type="entry name" value="Homodimeric domain of signal transducing histidine kinase"/>
    <property type="match status" value="1"/>
</dbReference>
<dbReference type="Pfam" id="PF02518">
    <property type="entry name" value="HATPase_c"/>
    <property type="match status" value="1"/>
</dbReference>
<keyword evidence="17" id="KW-1185">Reference proteome</keyword>
<dbReference type="GO" id="GO:0004673">
    <property type="term" value="F:protein histidine kinase activity"/>
    <property type="evidence" value="ECO:0007669"/>
    <property type="project" value="UniProtKB-EC"/>
</dbReference>
<evidence type="ECO:0000256" key="3">
    <source>
        <dbReference type="ARBA" id="ARBA00012438"/>
    </source>
</evidence>
<dbReference type="EMBL" id="JBEPML010000004">
    <property type="protein sequence ID" value="MET3791229.1"/>
    <property type="molecule type" value="Genomic_DNA"/>
</dbReference>
<dbReference type="Pfam" id="PF02702">
    <property type="entry name" value="KdpD"/>
    <property type="match status" value="1"/>
</dbReference>
<dbReference type="CDD" id="cd01987">
    <property type="entry name" value="USP_KdpD-like"/>
    <property type="match status" value="1"/>
</dbReference>
<evidence type="ECO:0000313" key="17">
    <source>
        <dbReference type="Proteomes" id="UP001549076"/>
    </source>
</evidence>
<dbReference type="InterPro" id="IPR038318">
    <property type="entry name" value="KdpD_sf"/>
</dbReference>
<dbReference type="Gene3D" id="3.40.50.300">
    <property type="entry name" value="P-loop containing nucleotide triphosphate hydrolases"/>
    <property type="match status" value="1"/>
</dbReference>
<reference evidence="16 17" key="1">
    <citation type="submission" date="2024-06" db="EMBL/GenBank/DDBJ databases">
        <title>Genomic Encyclopedia of Type Strains, Phase IV (KMG-IV): sequencing the most valuable type-strain genomes for metagenomic binning, comparative biology and taxonomic classification.</title>
        <authorList>
            <person name="Goeker M."/>
        </authorList>
    </citation>
    <scope>NUCLEOTIDE SEQUENCE [LARGE SCALE GENOMIC DNA]</scope>
    <source>
        <strain evidence="16 17">DSM 27865</strain>
    </source>
</reference>
<comment type="subcellular location">
    <subcellularLocation>
        <location evidence="2">Membrane</location>
        <topology evidence="2">Multi-pass membrane protein</topology>
    </subcellularLocation>
</comment>
<dbReference type="CDD" id="cd00075">
    <property type="entry name" value="HATPase"/>
    <property type="match status" value="1"/>
</dbReference>
<proteinExistence type="predicted"/>
<keyword evidence="5 16" id="KW-0808">Transferase</keyword>
<comment type="catalytic activity">
    <reaction evidence="1">
        <text>ATP + protein L-histidine = ADP + protein N-phospho-L-histidine.</text>
        <dbReference type="EC" id="2.7.13.3"/>
    </reaction>
</comment>
<keyword evidence="8 16" id="KW-0418">Kinase</keyword>
<evidence type="ECO:0000313" key="16">
    <source>
        <dbReference type="EMBL" id="MET3791229.1"/>
    </source>
</evidence>
<dbReference type="SUPFAM" id="SSF55781">
    <property type="entry name" value="GAF domain-like"/>
    <property type="match status" value="1"/>
</dbReference>
<dbReference type="PRINTS" id="PR00344">
    <property type="entry name" value="BCTRLSENSOR"/>
</dbReference>
<evidence type="ECO:0000256" key="12">
    <source>
        <dbReference type="ARBA" id="ARBA00023136"/>
    </source>
</evidence>
<evidence type="ECO:0000256" key="5">
    <source>
        <dbReference type="ARBA" id="ARBA00022679"/>
    </source>
</evidence>
<feature type="domain" description="Histidine kinase" evidence="15">
    <location>
        <begin position="689"/>
        <end position="905"/>
    </location>
</feature>
<dbReference type="InterPro" id="IPR003594">
    <property type="entry name" value="HATPase_dom"/>
</dbReference>
<dbReference type="Pfam" id="PF00582">
    <property type="entry name" value="Usp"/>
    <property type="match status" value="1"/>
</dbReference>
<dbReference type="InterPro" id="IPR005467">
    <property type="entry name" value="His_kinase_dom"/>
</dbReference>
<keyword evidence="10 14" id="KW-1133">Transmembrane helix</keyword>
<dbReference type="InterPro" id="IPR006016">
    <property type="entry name" value="UspA"/>
</dbReference>
<dbReference type="Proteomes" id="UP001549076">
    <property type="component" value="Unassembled WGS sequence"/>
</dbReference>
<evidence type="ECO:0000256" key="8">
    <source>
        <dbReference type="ARBA" id="ARBA00022777"/>
    </source>
</evidence>
<feature type="transmembrane region" description="Helical" evidence="14">
    <location>
        <begin position="448"/>
        <end position="475"/>
    </location>
</feature>
<organism evidence="16 17">
    <name type="scientific">Aquamicrobium terrae</name>
    <dbReference type="NCBI Taxonomy" id="1324945"/>
    <lineage>
        <taxon>Bacteria</taxon>
        <taxon>Pseudomonadati</taxon>
        <taxon>Pseudomonadota</taxon>
        <taxon>Alphaproteobacteria</taxon>
        <taxon>Hyphomicrobiales</taxon>
        <taxon>Phyllobacteriaceae</taxon>
        <taxon>Aquamicrobium</taxon>
    </lineage>
</organism>
<evidence type="ECO:0000256" key="4">
    <source>
        <dbReference type="ARBA" id="ARBA00022553"/>
    </source>
</evidence>
<dbReference type="InterPro" id="IPR036097">
    <property type="entry name" value="HisK_dim/P_sf"/>
</dbReference>
<dbReference type="InterPro" id="IPR003018">
    <property type="entry name" value="GAF"/>
</dbReference>
<dbReference type="PANTHER" id="PTHR45569:SF1">
    <property type="entry name" value="SENSOR PROTEIN KDPD"/>
    <property type="match status" value="1"/>
</dbReference>
<dbReference type="InterPro" id="IPR003852">
    <property type="entry name" value="Sig_transdc_His_kinase_KdpD_N"/>
</dbReference>
<dbReference type="InterPro" id="IPR036890">
    <property type="entry name" value="HATPase_C_sf"/>
</dbReference>
<evidence type="ECO:0000259" key="15">
    <source>
        <dbReference type="PROSITE" id="PS50109"/>
    </source>
</evidence>
<dbReference type="InterPro" id="IPR025201">
    <property type="entry name" value="KdpD_TM"/>
</dbReference>
<dbReference type="CDD" id="cd00082">
    <property type="entry name" value="HisKA"/>
    <property type="match status" value="1"/>
</dbReference>
<dbReference type="PROSITE" id="PS50109">
    <property type="entry name" value="HIS_KIN"/>
    <property type="match status" value="1"/>
</dbReference>
<evidence type="ECO:0000256" key="14">
    <source>
        <dbReference type="SAM" id="Phobius"/>
    </source>
</evidence>
<sequence>MAAFGPDDETVNGPEMPDQNGQDRRPDPVALLMEAAKETRGHLKVFLGAAPGVGKTYEMLLSAAAQRRAGVDVVIGLIETHGRAETEALVHGFEIVPLRQVHYNGRHLEEMDLDAILARKPALVLVDELAHTNAPGSRHPKRYQDVEDLLAAGIDVYTAVNIQHLESLNDVVQQITRIRVRETVPDAFLDRADEIEVIDLTPTDLIQRLREGKVYVPKTAERALSHYFSPGNLTALRELALRRTAQRVDQQLLTHMQAHAISGPWSAGDRVLVVVNEHPKAAALVRYARRMAERLRAPWTALYVETPRALRLGEAARDRIAAALRMTERLGGEAVTVPGRELAGEILDYAAKNNFSHIVIGRSERSRLHELLFGSITYEIVRQAGNVAVHVVTGDERDTPTAKSVDTRPATAPFEVRPYLVSAGLVAVALGCGEVLDRFLDVQNVALVFLTAVLISAVVFGLGAALFASLLSVLAFNLFFLPPYYSVTIADPENVVALFFFLVVALVASNLTASVRAQAMVARQRARTTEDLYLFSRKLAGIASMDDLLWAISSQVASMLKVRVVLFLPENGSLELKTAWPPEDVAEEADLAAAKWSWESNRPAGRGADTLPGARRLFLPMRTGRGPVAVVGIDSDKQGPILTPDEQRLLDALSDQAALAIERINLSEEFDKAQRAAERDRLQAALLTSISHDLRTPLASILGAADGLAALPELTPDDRKALLSTIQEEAERLNRFIANLLDMTKLESGALMPNMGLVDVSEVVGSTLRRAERILADHRVETELAPDLPMVRLDPVLFEQVLFNLLDNASKYAPAGTAIRVAGRREGMSVRLQVLDEGPGIPQPELGRVFDKFYRVRKSDSQRAGTGLGLAICRGFVEAMGGTIEAGNRVVGHGAVFTVTLPVPDAVKPETAP</sequence>
<dbReference type="Gene3D" id="3.30.450.40">
    <property type="match status" value="1"/>
</dbReference>
<feature type="transmembrane region" description="Helical" evidence="14">
    <location>
        <begin position="419"/>
        <end position="436"/>
    </location>
</feature>
<feature type="region of interest" description="Disordered" evidence="13">
    <location>
        <begin position="1"/>
        <end position="26"/>
    </location>
</feature>
<comment type="caution">
    <text evidence="16">The sequence shown here is derived from an EMBL/GenBank/DDBJ whole genome shotgun (WGS) entry which is preliminary data.</text>
</comment>
<dbReference type="Pfam" id="PF00512">
    <property type="entry name" value="HisKA"/>
    <property type="match status" value="1"/>
</dbReference>
<dbReference type="InterPro" id="IPR027417">
    <property type="entry name" value="P-loop_NTPase"/>
</dbReference>
<protein>
    <recommendedName>
        <fullName evidence="3">histidine kinase</fullName>
        <ecNumber evidence="3">2.7.13.3</ecNumber>
    </recommendedName>
</protein>
<keyword evidence="7" id="KW-0547">Nucleotide-binding</keyword>
<dbReference type="SUPFAM" id="SSF52402">
    <property type="entry name" value="Adenine nucleotide alpha hydrolases-like"/>
    <property type="match status" value="1"/>
</dbReference>
<dbReference type="Gene3D" id="1.20.120.620">
    <property type="entry name" value="Backbone structure of the membrane domain of e. Coli histidine kinase receptor kdpd"/>
    <property type="match status" value="1"/>
</dbReference>
<dbReference type="Gene3D" id="3.30.565.10">
    <property type="entry name" value="Histidine kinase-like ATPase, C-terminal domain"/>
    <property type="match status" value="1"/>
</dbReference>
<feature type="compositionally biased region" description="Acidic residues" evidence="13">
    <location>
        <begin position="1"/>
        <end position="10"/>
    </location>
</feature>
<accession>A0ABV2MWN5</accession>
<evidence type="ECO:0000256" key="9">
    <source>
        <dbReference type="ARBA" id="ARBA00022840"/>
    </source>
</evidence>
<name>A0ABV2MWN5_9HYPH</name>
<keyword evidence="9" id="KW-0067">ATP-binding</keyword>
<dbReference type="InterPro" id="IPR029016">
    <property type="entry name" value="GAF-like_dom_sf"/>
</dbReference>
<dbReference type="Pfam" id="PF13493">
    <property type="entry name" value="DUF4118"/>
    <property type="match status" value="1"/>
</dbReference>
<evidence type="ECO:0000256" key="13">
    <source>
        <dbReference type="SAM" id="MobiDB-lite"/>
    </source>
</evidence>
<keyword evidence="12 14" id="KW-0472">Membrane</keyword>
<dbReference type="SUPFAM" id="SSF55874">
    <property type="entry name" value="ATPase domain of HSP90 chaperone/DNA topoisomerase II/histidine kinase"/>
    <property type="match status" value="1"/>
</dbReference>
<dbReference type="InterPro" id="IPR004358">
    <property type="entry name" value="Sig_transdc_His_kin-like_C"/>
</dbReference>
<dbReference type="InterPro" id="IPR014729">
    <property type="entry name" value="Rossmann-like_a/b/a_fold"/>
</dbReference>